<keyword evidence="4" id="KW-1185">Reference proteome</keyword>
<name>A0AAD2D0K4_EUPCR</name>
<protein>
    <recommendedName>
        <fullName evidence="5">Transmembrane protein</fullName>
    </recommendedName>
</protein>
<feature type="chain" id="PRO_5042000454" description="Transmembrane protein" evidence="2">
    <location>
        <begin position="23"/>
        <end position="283"/>
    </location>
</feature>
<evidence type="ECO:0000313" key="4">
    <source>
        <dbReference type="Proteomes" id="UP001295684"/>
    </source>
</evidence>
<keyword evidence="2" id="KW-0732">Signal</keyword>
<keyword evidence="1" id="KW-1133">Transmembrane helix</keyword>
<evidence type="ECO:0008006" key="5">
    <source>
        <dbReference type="Google" id="ProtNLM"/>
    </source>
</evidence>
<sequence>MKIRNIFLKLFILSLILSLISSKHETLSKFRKDPDLNMNKLQKKTDKNLRMALVMLKSVRLIMEGLQGYSLPIQEMLSFSNLVIDIVLKAFRSDNLSLITPALIMQKLFYEFRNFAREVITESDYGYYTLFFLYARKELGVISKIIQTKGFNEFTQNSNCTRMRIAQYFMPTFVGNDTSNCSQFDDIIINFSEQRIDPGINFTPLVMKLAILLILLVSIYIAFNRLHQEWETYKSHRNSLHTLSSAELSLKPTRLPEAKMISLNIPEILEESQESSSSPSILQ</sequence>
<dbReference type="AlphaFoldDB" id="A0AAD2D0K4"/>
<dbReference type="EMBL" id="CAMPGE010018096">
    <property type="protein sequence ID" value="CAI2376534.1"/>
    <property type="molecule type" value="Genomic_DNA"/>
</dbReference>
<gene>
    <name evidence="3" type="ORF">ECRASSUSDP1_LOCUS17904</name>
</gene>
<comment type="caution">
    <text evidence="3">The sequence shown here is derived from an EMBL/GenBank/DDBJ whole genome shotgun (WGS) entry which is preliminary data.</text>
</comment>
<evidence type="ECO:0000313" key="3">
    <source>
        <dbReference type="EMBL" id="CAI2376534.1"/>
    </source>
</evidence>
<evidence type="ECO:0000256" key="2">
    <source>
        <dbReference type="SAM" id="SignalP"/>
    </source>
</evidence>
<keyword evidence="1" id="KW-0472">Membrane</keyword>
<feature type="transmembrane region" description="Helical" evidence="1">
    <location>
        <begin position="205"/>
        <end position="223"/>
    </location>
</feature>
<proteinExistence type="predicted"/>
<keyword evidence="1" id="KW-0812">Transmembrane</keyword>
<accession>A0AAD2D0K4</accession>
<dbReference type="Proteomes" id="UP001295684">
    <property type="component" value="Unassembled WGS sequence"/>
</dbReference>
<reference evidence="3" key="1">
    <citation type="submission" date="2023-07" db="EMBL/GenBank/DDBJ databases">
        <authorList>
            <consortium name="AG Swart"/>
            <person name="Singh M."/>
            <person name="Singh A."/>
            <person name="Seah K."/>
            <person name="Emmerich C."/>
        </authorList>
    </citation>
    <scope>NUCLEOTIDE SEQUENCE</scope>
    <source>
        <strain evidence="3">DP1</strain>
    </source>
</reference>
<organism evidence="3 4">
    <name type="scientific">Euplotes crassus</name>
    <dbReference type="NCBI Taxonomy" id="5936"/>
    <lineage>
        <taxon>Eukaryota</taxon>
        <taxon>Sar</taxon>
        <taxon>Alveolata</taxon>
        <taxon>Ciliophora</taxon>
        <taxon>Intramacronucleata</taxon>
        <taxon>Spirotrichea</taxon>
        <taxon>Hypotrichia</taxon>
        <taxon>Euplotida</taxon>
        <taxon>Euplotidae</taxon>
        <taxon>Moneuplotes</taxon>
    </lineage>
</organism>
<feature type="signal peptide" evidence="2">
    <location>
        <begin position="1"/>
        <end position="22"/>
    </location>
</feature>
<evidence type="ECO:0000256" key="1">
    <source>
        <dbReference type="SAM" id="Phobius"/>
    </source>
</evidence>